<evidence type="ECO:0000313" key="3">
    <source>
        <dbReference type="Proteomes" id="UP000616201"/>
    </source>
</evidence>
<dbReference type="AlphaFoldDB" id="A0A928UY94"/>
<comment type="caution">
    <text evidence="2">The sequence shown here is derived from an EMBL/GenBank/DDBJ whole genome shotgun (WGS) entry which is preliminary data.</text>
</comment>
<dbReference type="RefSeq" id="WP_196936522.1">
    <property type="nucleotide sequence ID" value="NZ_MU158698.1"/>
</dbReference>
<proteinExistence type="predicted"/>
<gene>
    <name evidence="2" type="ORF">C4F49_11085</name>
</gene>
<accession>A0A928UY94</accession>
<organism evidence="2 3">
    <name type="scientific">Sphingobacterium hungaricum</name>
    <dbReference type="NCBI Taxonomy" id="2082723"/>
    <lineage>
        <taxon>Bacteria</taxon>
        <taxon>Pseudomonadati</taxon>
        <taxon>Bacteroidota</taxon>
        <taxon>Sphingobacteriia</taxon>
        <taxon>Sphingobacteriales</taxon>
        <taxon>Sphingobacteriaceae</taxon>
        <taxon>Sphingobacterium</taxon>
    </lineage>
</organism>
<sequence>MKVSLLIIVAVTQIWIAISCANPNSQDQKASVNGNPMLETEQDTTKEAKAVYLDTTQVSRFTLDKLVAEYKPQIDIQYDLDKANWGGDFRIELRNYFSEDEIFPKNPPKTPILIREVTWKTANDQNITYWYQKVNNDWKFIYKSDPYIDSTEF</sequence>
<reference evidence="2" key="1">
    <citation type="submission" date="2018-02" db="EMBL/GenBank/DDBJ databases">
        <authorList>
            <person name="Vasarhelyi B.M."/>
            <person name="Deshmukh S."/>
            <person name="Balint B."/>
            <person name="Kukolya J."/>
        </authorList>
    </citation>
    <scope>NUCLEOTIDE SEQUENCE</scope>
    <source>
        <strain evidence="2">KB22</strain>
    </source>
</reference>
<dbReference type="Proteomes" id="UP000616201">
    <property type="component" value="Unassembled WGS sequence"/>
</dbReference>
<keyword evidence="3" id="KW-1185">Reference proteome</keyword>
<feature type="chain" id="PRO_5037772830" description="DUF4348 domain-containing protein" evidence="1">
    <location>
        <begin position="22"/>
        <end position="153"/>
    </location>
</feature>
<feature type="signal peptide" evidence="1">
    <location>
        <begin position="1"/>
        <end position="21"/>
    </location>
</feature>
<dbReference type="PROSITE" id="PS51257">
    <property type="entry name" value="PROKAR_LIPOPROTEIN"/>
    <property type="match status" value="1"/>
</dbReference>
<protein>
    <recommendedName>
        <fullName evidence="4">DUF4348 domain-containing protein</fullName>
    </recommendedName>
</protein>
<evidence type="ECO:0008006" key="4">
    <source>
        <dbReference type="Google" id="ProtNLM"/>
    </source>
</evidence>
<evidence type="ECO:0000313" key="2">
    <source>
        <dbReference type="EMBL" id="MBE8714228.1"/>
    </source>
</evidence>
<dbReference type="EMBL" id="PRDK01000006">
    <property type="protein sequence ID" value="MBE8714228.1"/>
    <property type="molecule type" value="Genomic_DNA"/>
</dbReference>
<name>A0A928UY94_9SPHI</name>
<evidence type="ECO:0000256" key="1">
    <source>
        <dbReference type="SAM" id="SignalP"/>
    </source>
</evidence>
<keyword evidence="1" id="KW-0732">Signal</keyword>